<dbReference type="EMBL" id="CAFBLS010000355">
    <property type="protein sequence ID" value="CAB4887662.1"/>
    <property type="molecule type" value="Genomic_DNA"/>
</dbReference>
<protein>
    <submittedName>
        <fullName evidence="2">Unannotated protein</fullName>
    </submittedName>
</protein>
<proteinExistence type="predicted"/>
<sequence>MIIRALADAARHLKTPDDCYQVESTPWALSLSPAGRAVSLVPLELTGADGRATPVRQPVPKVIRTVAVAPQLACDSGIYTFGMADPARQRATYDWAAPGPPELGRHAQWTEMVRDWVASLPSPDPGATALLAWLDAGKPGLAEVMPTSDTDQRALAIGTVAIYAQGDNKPLHRHRSAVRFWQAHVETAKSHSRGLCSSCGSESALVDTFPTGVPKRLVPGAGQATVALTSANFATASRNLSVTQLANAPTCMACALHSVAALIALSEEPSHSWTGDDARTIWWLKCGATPSIFAFLDAPPPADEVHKVFDQVHAGTPLDGLATLDDEYYALTFSGRGPRLIVRSWVDTTLREVALAVDAYFKDSAVARIGHPDRQWQPLWRIARSAGTRRRKSGKVLEEAPDGAHDALLRAALTGSSPPLALLACATARSRAEIGLAADEPNAWWDREHARACLVRLILNRSHQSKGGPDVPGPTLDPDNHDPAYLCGRLFAEYEGLQRSALGSDVNATITDRVYGKAMVSPLMVYPSMDRLGKAHQRKLRTGGNEGAAAAIDHRITALVAAIGPIPAALDVSGQARWMLGYYQQRAASMASAHAAKAAAADTTERRTSPPTEKRKKP</sequence>
<organism evidence="2">
    <name type="scientific">freshwater metagenome</name>
    <dbReference type="NCBI Taxonomy" id="449393"/>
    <lineage>
        <taxon>unclassified sequences</taxon>
        <taxon>metagenomes</taxon>
        <taxon>ecological metagenomes</taxon>
    </lineage>
</organism>
<gene>
    <name evidence="2" type="ORF">UFOPK3402_02073</name>
</gene>
<name>A0A6J7EVG8_9ZZZZ</name>
<evidence type="ECO:0000313" key="2">
    <source>
        <dbReference type="EMBL" id="CAB4887662.1"/>
    </source>
</evidence>
<dbReference type="Pfam" id="PF09709">
    <property type="entry name" value="Cas_Csd1"/>
    <property type="match status" value="1"/>
</dbReference>
<dbReference type="AlphaFoldDB" id="A0A6J7EVG8"/>
<accession>A0A6J7EVG8</accession>
<dbReference type="InterPro" id="IPR010144">
    <property type="entry name" value="CRISPR-assoc_prot_Csd1-typ"/>
</dbReference>
<evidence type="ECO:0000256" key="1">
    <source>
        <dbReference type="SAM" id="MobiDB-lite"/>
    </source>
</evidence>
<feature type="region of interest" description="Disordered" evidence="1">
    <location>
        <begin position="594"/>
        <end position="618"/>
    </location>
</feature>
<reference evidence="2" key="1">
    <citation type="submission" date="2020-05" db="EMBL/GenBank/DDBJ databases">
        <authorList>
            <person name="Chiriac C."/>
            <person name="Salcher M."/>
            <person name="Ghai R."/>
            <person name="Kavagutti S V."/>
        </authorList>
    </citation>
    <scope>NUCLEOTIDE SEQUENCE</scope>
</reference>